<feature type="region of interest" description="Disordered" evidence="1">
    <location>
        <begin position="41"/>
        <end position="128"/>
    </location>
</feature>
<organism evidence="2 4">
    <name type="scientific">Ralstonia mannitolilytica</name>
    <dbReference type="NCBI Taxonomy" id="105219"/>
    <lineage>
        <taxon>Bacteria</taxon>
        <taxon>Pseudomonadati</taxon>
        <taxon>Pseudomonadota</taxon>
        <taxon>Betaproteobacteria</taxon>
        <taxon>Burkholderiales</taxon>
        <taxon>Burkholderiaceae</taxon>
        <taxon>Ralstonia</taxon>
    </lineage>
</organism>
<evidence type="ECO:0000256" key="1">
    <source>
        <dbReference type="SAM" id="MobiDB-lite"/>
    </source>
</evidence>
<feature type="compositionally biased region" description="Low complexity" evidence="1">
    <location>
        <begin position="101"/>
        <end position="112"/>
    </location>
</feature>
<protein>
    <submittedName>
        <fullName evidence="2">Uncharacterized protein</fullName>
    </submittedName>
</protein>
<feature type="region of interest" description="Disordered" evidence="1">
    <location>
        <begin position="167"/>
        <end position="188"/>
    </location>
</feature>
<name>A0AAD2EM49_9RALS</name>
<evidence type="ECO:0000313" key="5">
    <source>
        <dbReference type="Proteomes" id="UP001190452"/>
    </source>
</evidence>
<keyword evidence="5" id="KW-1185">Reference proteome</keyword>
<dbReference type="RefSeq" id="WP_104566138.1">
    <property type="nucleotide sequence ID" value="NZ_CATVXE010000020.1"/>
</dbReference>
<dbReference type="Proteomes" id="UP001190452">
    <property type="component" value="Unassembled WGS sequence"/>
</dbReference>
<sequence>MVLALVLLGHLVLLAWWRERPMPAMREEQPVLLGRLLRDQAPPARAPGSRPALLPQNRRAPSITASPRASTSQAEAAGPAATEERMTAATVQARQRDLGMAAAPAWPARSSAENNVARSAAQGAGHAFGPHAASAPYASGPVQESRGAAGRWQARVDVGGSAYCLQAQDPSLRRDPFEKPLAVPSTCR</sequence>
<evidence type="ECO:0000313" key="4">
    <source>
        <dbReference type="Proteomes" id="UP001190002"/>
    </source>
</evidence>
<dbReference type="Proteomes" id="UP001190002">
    <property type="component" value="Unassembled WGS sequence"/>
</dbReference>
<evidence type="ECO:0000313" key="3">
    <source>
        <dbReference type="EMBL" id="CAJ0892175.1"/>
    </source>
</evidence>
<evidence type="ECO:0000313" key="2">
    <source>
        <dbReference type="EMBL" id="CAJ0692903.1"/>
    </source>
</evidence>
<reference evidence="2 5" key="1">
    <citation type="submission" date="2023-07" db="EMBL/GenBank/DDBJ databases">
        <authorList>
            <person name="Peeters C."/>
        </authorList>
    </citation>
    <scope>NUCLEOTIDE SEQUENCE</scope>
    <source>
        <strain evidence="3 5">R-77569</strain>
        <strain evidence="2">R-77591</strain>
    </source>
</reference>
<dbReference type="EMBL" id="CAUDKV010000023">
    <property type="protein sequence ID" value="CAJ0892175.1"/>
    <property type="molecule type" value="Genomic_DNA"/>
</dbReference>
<dbReference type="AlphaFoldDB" id="A0AAD2EM49"/>
<feature type="compositionally biased region" description="Polar residues" evidence="1">
    <location>
        <begin position="63"/>
        <end position="74"/>
    </location>
</feature>
<gene>
    <name evidence="3" type="ORF">R77569_04203</name>
    <name evidence="2" type="ORF">R77591_03997</name>
</gene>
<accession>A0AAD2EM49</accession>
<dbReference type="EMBL" id="CATVXE010000020">
    <property type="protein sequence ID" value="CAJ0692903.1"/>
    <property type="molecule type" value="Genomic_DNA"/>
</dbReference>
<proteinExistence type="predicted"/>
<feature type="compositionally biased region" description="Low complexity" evidence="1">
    <location>
        <begin position="41"/>
        <end position="55"/>
    </location>
</feature>
<comment type="caution">
    <text evidence="2">The sequence shown here is derived from an EMBL/GenBank/DDBJ whole genome shotgun (WGS) entry which is preliminary data.</text>
</comment>